<keyword evidence="2" id="KW-1185">Reference proteome</keyword>
<dbReference type="Proteomes" id="UP001177260">
    <property type="component" value="Unassembled WGS sequence"/>
</dbReference>
<comment type="caution">
    <text evidence="1">The sequence shown here is derived from an EMBL/GenBank/DDBJ whole genome shotgun (WGS) entry which is preliminary data.</text>
</comment>
<evidence type="ECO:0000313" key="1">
    <source>
        <dbReference type="EMBL" id="KAK1143956.1"/>
    </source>
</evidence>
<reference evidence="1 2" key="1">
    <citation type="journal article" date="2023" name="ACS Omega">
        <title>Identification of the Neoaspergillic Acid Biosynthesis Gene Cluster by Establishing an In Vitro CRISPR-Ribonucleoprotein Genetic System in Aspergillus melleus.</title>
        <authorList>
            <person name="Yuan B."/>
            <person name="Grau M.F."/>
            <person name="Murata R.M."/>
            <person name="Torok T."/>
            <person name="Venkateswaran K."/>
            <person name="Stajich J.E."/>
            <person name="Wang C.C.C."/>
        </authorList>
    </citation>
    <scope>NUCLEOTIDE SEQUENCE [LARGE SCALE GENOMIC DNA]</scope>
    <source>
        <strain evidence="1 2">IMV 1140</strain>
    </source>
</reference>
<accession>A0ACC3B0V8</accession>
<gene>
    <name evidence="1" type="ORF">N8T08_005865</name>
</gene>
<protein>
    <submittedName>
        <fullName evidence="1">Uncharacterized protein</fullName>
    </submittedName>
</protein>
<sequence>MSSLNPATHSHSKSQTKCRLEDDLPVELHIAILLRCPDLETLQALVHASPTYHAAYRIVRKQALFQILSAEYYDMEIVDAIVALRSRGLYADIPSNKEKIYALLDQWRRHKEIRHLNLPSAKNLPDKPVDLDEIIRLTNLHKIMKFCLNDFCSAVHRPVWIEPEEWKSDVLPICLSRTEKTRFLRGLYRVQIYANIFGHREFYPGQKEPSQYKYNEWEEKTFEPGDVWRLFISAMAPWEFQEYGCVWQYIYERYKQPYKEVADYFDEFESMPLGYFEIEYDVDPLPKNCTIIETDNLSEGQNHNLACLATMGPMFFCRFIREPCFLHRRDLISIHWRFITWDLVEMWESLDDSEIYPLLYPGFESADDFKETESLWATLSPTDRPNIACERLWFTEPQRYWSIYFVEPWGEEHWKWGFAIWDDERLIEWKRQLTTQLSTPYTTEYAVETRKPSQDYIIFTGLPS</sequence>
<name>A0ACC3B0V8_9EURO</name>
<organism evidence="1 2">
    <name type="scientific">Aspergillus melleus</name>
    <dbReference type="NCBI Taxonomy" id="138277"/>
    <lineage>
        <taxon>Eukaryota</taxon>
        <taxon>Fungi</taxon>
        <taxon>Dikarya</taxon>
        <taxon>Ascomycota</taxon>
        <taxon>Pezizomycotina</taxon>
        <taxon>Eurotiomycetes</taxon>
        <taxon>Eurotiomycetidae</taxon>
        <taxon>Eurotiales</taxon>
        <taxon>Aspergillaceae</taxon>
        <taxon>Aspergillus</taxon>
        <taxon>Aspergillus subgen. Circumdati</taxon>
    </lineage>
</organism>
<evidence type="ECO:0000313" key="2">
    <source>
        <dbReference type="Proteomes" id="UP001177260"/>
    </source>
</evidence>
<proteinExistence type="predicted"/>
<dbReference type="EMBL" id="JAOPJF010000034">
    <property type="protein sequence ID" value="KAK1143956.1"/>
    <property type="molecule type" value="Genomic_DNA"/>
</dbReference>